<dbReference type="Proteomes" id="UP001652621">
    <property type="component" value="Unplaced"/>
</dbReference>
<dbReference type="InterPro" id="IPR029058">
    <property type="entry name" value="AB_hydrolase_fold"/>
</dbReference>
<reference evidence="8" key="1">
    <citation type="submission" date="2025-08" db="UniProtKB">
        <authorList>
            <consortium name="RefSeq"/>
        </authorList>
    </citation>
    <scope>IDENTIFICATION</scope>
    <source>
        <strain evidence="8">Aabys</strain>
        <tissue evidence="8">Whole body</tissue>
    </source>
</reference>
<evidence type="ECO:0000256" key="1">
    <source>
        <dbReference type="ARBA" id="ARBA00004613"/>
    </source>
</evidence>
<dbReference type="GeneID" id="131801505"/>
<evidence type="ECO:0000313" key="7">
    <source>
        <dbReference type="Proteomes" id="UP001652621"/>
    </source>
</evidence>
<comment type="similarity">
    <text evidence="2 4">Belongs to the AB hydrolase superfamily. Lipase family.</text>
</comment>
<dbReference type="RefSeq" id="XP_058976249.1">
    <property type="nucleotide sequence ID" value="XM_059120266.1"/>
</dbReference>
<evidence type="ECO:0000256" key="5">
    <source>
        <dbReference type="SAM" id="SignalP"/>
    </source>
</evidence>
<feature type="domain" description="Lipase" evidence="6">
    <location>
        <begin position="31"/>
        <end position="239"/>
    </location>
</feature>
<accession>A0ABM3URV8</accession>
<gene>
    <name evidence="8" type="primary">LOC131801505</name>
</gene>
<keyword evidence="5" id="KW-0732">Signal</keyword>
<dbReference type="InterPro" id="IPR013818">
    <property type="entry name" value="Lipase"/>
</dbReference>
<evidence type="ECO:0000256" key="3">
    <source>
        <dbReference type="ARBA" id="ARBA00022525"/>
    </source>
</evidence>
<evidence type="ECO:0000259" key="6">
    <source>
        <dbReference type="Pfam" id="PF00151"/>
    </source>
</evidence>
<dbReference type="Pfam" id="PF00151">
    <property type="entry name" value="Lipase"/>
    <property type="match status" value="1"/>
</dbReference>
<evidence type="ECO:0000256" key="4">
    <source>
        <dbReference type="RuleBase" id="RU004262"/>
    </source>
</evidence>
<feature type="chain" id="PRO_5047512269" evidence="5">
    <location>
        <begin position="23"/>
        <end position="267"/>
    </location>
</feature>
<protein>
    <submittedName>
        <fullName evidence="8">Pancreatic lipase-related protein 3-like</fullName>
    </submittedName>
</protein>
<dbReference type="PRINTS" id="PR00821">
    <property type="entry name" value="TAGLIPASE"/>
</dbReference>
<dbReference type="Gene3D" id="3.40.50.1820">
    <property type="entry name" value="alpha/beta hydrolase"/>
    <property type="match status" value="1"/>
</dbReference>
<feature type="signal peptide" evidence="5">
    <location>
        <begin position="1"/>
        <end position="22"/>
    </location>
</feature>
<dbReference type="PANTHER" id="PTHR11610">
    <property type="entry name" value="LIPASE"/>
    <property type="match status" value="1"/>
</dbReference>
<keyword evidence="7" id="KW-1185">Reference proteome</keyword>
<keyword evidence="3" id="KW-0964">Secreted</keyword>
<proteinExistence type="inferred from homology"/>
<dbReference type="InterPro" id="IPR000734">
    <property type="entry name" value="TAG_lipase"/>
</dbReference>
<comment type="subcellular location">
    <subcellularLocation>
        <location evidence="1">Secreted</location>
    </subcellularLocation>
</comment>
<evidence type="ECO:0000256" key="2">
    <source>
        <dbReference type="ARBA" id="ARBA00010701"/>
    </source>
</evidence>
<sequence length="267" mass="29110">MKISERIFVFLLFAAFASVIHAAAVGDSKVADSVKFYVYTRQNPDSPQPLQANVESVIRNVLNPTKPITLSIHGIADNKDSLMNILVKNAKLQMEDGNVIVVDYSEVIDNSADLAAGAAKVPAIAKAIADLVVLLHDNFNFDLQHLHAVGFSLGGQISGLLGQNILERLHHRLAHITGLDPAGVFFNASTPYDERLTADDADFVEVVHTNAGYLGFPTPCGHVDYYPNGGVHQPGCDDEQDPACSHVRAYLLITESGCRWKTKKCWF</sequence>
<evidence type="ECO:0000313" key="8">
    <source>
        <dbReference type="RefSeq" id="XP_058976249.1"/>
    </source>
</evidence>
<dbReference type="SUPFAM" id="SSF53474">
    <property type="entry name" value="alpha/beta-Hydrolases"/>
    <property type="match status" value="1"/>
</dbReference>
<organism evidence="7 8">
    <name type="scientific">Musca domestica</name>
    <name type="common">House fly</name>
    <dbReference type="NCBI Taxonomy" id="7370"/>
    <lineage>
        <taxon>Eukaryota</taxon>
        <taxon>Metazoa</taxon>
        <taxon>Ecdysozoa</taxon>
        <taxon>Arthropoda</taxon>
        <taxon>Hexapoda</taxon>
        <taxon>Insecta</taxon>
        <taxon>Pterygota</taxon>
        <taxon>Neoptera</taxon>
        <taxon>Endopterygota</taxon>
        <taxon>Diptera</taxon>
        <taxon>Brachycera</taxon>
        <taxon>Muscomorpha</taxon>
        <taxon>Muscoidea</taxon>
        <taxon>Muscidae</taxon>
        <taxon>Musca</taxon>
    </lineage>
</organism>
<dbReference type="PANTHER" id="PTHR11610:SF173">
    <property type="entry name" value="LIPASE DOMAIN-CONTAINING PROTEIN-RELATED"/>
    <property type="match status" value="1"/>
</dbReference>
<name>A0ABM3URV8_MUSDO</name>